<evidence type="ECO:0000313" key="5">
    <source>
        <dbReference type="EMBL" id="ATZ16039.1"/>
    </source>
</evidence>
<dbReference type="PROSITE" id="PS00211">
    <property type="entry name" value="ABC_TRANSPORTER_1"/>
    <property type="match status" value="1"/>
</dbReference>
<dbReference type="SUPFAM" id="SSF52540">
    <property type="entry name" value="P-loop containing nucleoside triphosphate hydrolases"/>
    <property type="match status" value="1"/>
</dbReference>
<proteinExistence type="inferred from homology"/>
<evidence type="ECO:0000313" key="6">
    <source>
        <dbReference type="Proteomes" id="UP000232222"/>
    </source>
</evidence>
<comment type="similarity">
    <text evidence="1">Belongs to the ABC transporter superfamily.</text>
</comment>
<dbReference type="CDD" id="cd03230">
    <property type="entry name" value="ABC_DR_subfamily_A"/>
    <property type="match status" value="1"/>
</dbReference>
<dbReference type="InterPro" id="IPR017871">
    <property type="entry name" value="ABC_transporter-like_CS"/>
</dbReference>
<evidence type="ECO:0000256" key="4">
    <source>
        <dbReference type="ARBA" id="ARBA00022840"/>
    </source>
</evidence>
<gene>
    <name evidence="5" type="ORF">EFREU_v1c00120</name>
</gene>
<dbReference type="AlphaFoldDB" id="A0A2K8NQE1"/>
<dbReference type="EMBL" id="CP024962">
    <property type="protein sequence ID" value="ATZ16039.1"/>
    <property type="molecule type" value="Genomic_DNA"/>
</dbReference>
<keyword evidence="4 5" id="KW-0067">ATP-binding</keyword>
<protein>
    <submittedName>
        <fullName evidence="5">ABC transporter ATP-binding protein</fullName>
    </submittedName>
</protein>
<dbReference type="SMART" id="SM00382">
    <property type="entry name" value="AAA"/>
    <property type="match status" value="1"/>
</dbReference>
<dbReference type="PANTHER" id="PTHR42711">
    <property type="entry name" value="ABC TRANSPORTER ATP-BINDING PROTEIN"/>
    <property type="match status" value="1"/>
</dbReference>
<dbReference type="InterPro" id="IPR027417">
    <property type="entry name" value="P-loop_NTPase"/>
</dbReference>
<dbReference type="Pfam" id="PF00005">
    <property type="entry name" value="ABC_tran"/>
    <property type="match status" value="1"/>
</dbReference>
<dbReference type="PROSITE" id="PS50893">
    <property type="entry name" value="ABC_TRANSPORTER_2"/>
    <property type="match status" value="1"/>
</dbReference>
<dbReference type="InterPro" id="IPR050763">
    <property type="entry name" value="ABC_transporter_ATP-binding"/>
</dbReference>
<dbReference type="GO" id="GO:0016887">
    <property type="term" value="F:ATP hydrolysis activity"/>
    <property type="evidence" value="ECO:0007669"/>
    <property type="project" value="InterPro"/>
</dbReference>
<keyword evidence="3" id="KW-0547">Nucleotide-binding</keyword>
<evidence type="ECO:0000256" key="2">
    <source>
        <dbReference type="ARBA" id="ARBA00022448"/>
    </source>
</evidence>
<dbReference type="InterPro" id="IPR003439">
    <property type="entry name" value="ABC_transporter-like_ATP-bd"/>
</dbReference>
<dbReference type="Proteomes" id="UP000232222">
    <property type="component" value="Chromosome"/>
</dbReference>
<name>A0A2K8NQE1_9MOLU</name>
<dbReference type="InterPro" id="IPR003593">
    <property type="entry name" value="AAA+_ATPase"/>
</dbReference>
<reference evidence="5 6" key="1">
    <citation type="submission" date="2017-11" db="EMBL/GenBank/DDBJ databases">
        <title>Genome sequence of Entomoplasma freundtii BARC 318 (ATCC 51999).</title>
        <authorList>
            <person name="Lo W.-S."/>
            <person name="Gasparich G.E."/>
            <person name="Kuo C.-H."/>
        </authorList>
    </citation>
    <scope>NUCLEOTIDE SEQUENCE [LARGE SCALE GENOMIC DNA]</scope>
    <source>
        <strain evidence="5 6">BARC 318</strain>
    </source>
</reference>
<dbReference type="PANTHER" id="PTHR42711:SF5">
    <property type="entry name" value="ABC TRANSPORTER ATP-BINDING PROTEIN NATA"/>
    <property type="match status" value="1"/>
</dbReference>
<accession>A0A2K8NQE1</accession>
<keyword evidence="2" id="KW-0813">Transport</keyword>
<dbReference type="GO" id="GO:0005524">
    <property type="term" value="F:ATP binding"/>
    <property type="evidence" value="ECO:0007669"/>
    <property type="project" value="UniProtKB-KW"/>
</dbReference>
<evidence type="ECO:0000256" key="3">
    <source>
        <dbReference type="ARBA" id="ARBA00022741"/>
    </source>
</evidence>
<organism evidence="5 6">
    <name type="scientific">Entomoplasma freundtii</name>
    <dbReference type="NCBI Taxonomy" id="74700"/>
    <lineage>
        <taxon>Bacteria</taxon>
        <taxon>Bacillati</taxon>
        <taxon>Mycoplasmatota</taxon>
        <taxon>Mollicutes</taxon>
        <taxon>Entomoplasmatales</taxon>
        <taxon>Entomoplasmataceae</taxon>
        <taxon>Entomoplasma</taxon>
    </lineage>
</organism>
<evidence type="ECO:0000256" key="1">
    <source>
        <dbReference type="ARBA" id="ARBA00005417"/>
    </source>
</evidence>
<dbReference type="Gene3D" id="3.40.50.300">
    <property type="entry name" value="P-loop containing nucleotide triphosphate hydrolases"/>
    <property type="match status" value="1"/>
</dbReference>
<keyword evidence="6" id="KW-1185">Reference proteome</keyword>
<dbReference type="KEGG" id="efr:EFREU_v1c00120"/>
<dbReference type="OrthoDB" id="9778547at2"/>
<dbReference type="RefSeq" id="WP_100609006.1">
    <property type="nucleotide sequence ID" value="NZ_CP024962.1"/>
</dbReference>
<sequence length="302" mass="34432">MRQNAIELKKLTKEYAPGVGCFDINLTVKTGEVYGFIGPNGAGKTTVIRQMVSFVKPTSGEAKIFNIEAWGNSQKTMKTLGYLSGEVNLPPYLTGLNYLKTIAAIRQDVDWEYAEKLINFLELDANRKISKMSKGMKQKVAIVKAFMSKPQLLILDEPTSGLDPLMQERFEKILYKAKENGTTVFISSHIFGEIDKLCDRIGFIKKGHLIKEANLDELRLKSPKIYTIQFPKLSEMVRYLKMAPFTILKVSKNKALIELEIEPEKTKSFLNSLQNFEIIKLGEKPFSLENYFKELYENEDFS</sequence>